<dbReference type="AlphaFoldDB" id="A0A5C1EA20"/>
<dbReference type="Proteomes" id="UP000323671">
    <property type="component" value="Chromosome"/>
</dbReference>
<evidence type="ECO:0000313" key="2">
    <source>
        <dbReference type="EMBL" id="QEL65479.1"/>
    </source>
</evidence>
<dbReference type="RefSeq" id="WP_054621440.1">
    <property type="nucleotide sequence ID" value="NZ_CP022579.1"/>
</dbReference>
<name>A0A5C1EA20_9RHOO</name>
<accession>A0A5C1EA20</accession>
<organism evidence="2 3">
    <name type="scientific">Oryzomicrobium terrae</name>
    <dbReference type="NCBI Taxonomy" id="1735038"/>
    <lineage>
        <taxon>Bacteria</taxon>
        <taxon>Pseudomonadati</taxon>
        <taxon>Pseudomonadota</taxon>
        <taxon>Betaproteobacteria</taxon>
        <taxon>Rhodocyclales</taxon>
        <taxon>Rhodocyclaceae</taxon>
        <taxon>Oryzomicrobium</taxon>
    </lineage>
</organism>
<evidence type="ECO:0000313" key="3">
    <source>
        <dbReference type="Proteomes" id="UP000323671"/>
    </source>
</evidence>
<feature type="domain" description="SiaC family regulatory phosphoprotein" evidence="1">
    <location>
        <begin position="6"/>
        <end position="122"/>
    </location>
</feature>
<evidence type="ECO:0000259" key="1">
    <source>
        <dbReference type="Pfam" id="PF09345"/>
    </source>
</evidence>
<protein>
    <recommendedName>
        <fullName evidence="1">SiaC family regulatory phosphoprotein domain-containing protein</fullName>
    </recommendedName>
</protein>
<dbReference type="KEGG" id="otr:OTERR_20030"/>
<keyword evidence="3" id="KW-1185">Reference proteome</keyword>
<proteinExistence type="predicted"/>
<reference evidence="2 3" key="1">
    <citation type="submission" date="2017-07" db="EMBL/GenBank/DDBJ databases">
        <title>Complete genome sequence of Oryzomicrobium terrae TPP412.</title>
        <authorList>
            <person name="Chiu L.-W."/>
            <person name="Lo K.-J."/>
            <person name="Tsai Y.-M."/>
            <person name="Lin S.-S."/>
            <person name="Kuo C.-H."/>
            <person name="Liu C.-T."/>
        </authorList>
    </citation>
    <scope>NUCLEOTIDE SEQUENCE [LARGE SCALE GENOMIC DNA]</scope>
    <source>
        <strain evidence="2 3">TPP412</strain>
    </source>
</reference>
<gene>
    <name evidence="2" type="ORF">OTERR_20030</name>
</gene>
<dbReference type="NCBIfam" id="NF038265">
    <property type="entry name" value="phos_prot_SiaC"/>
    <property type="match status" value="1"/>
</dbReference>
<dbReference type="EMBL" id="CP022579">
    <property type="protein sequence ID" value="QEL65479.1"/>
    <property type="molecule type" value="Genomic_DNA"/>
</dbReference>
<dbReference type="Pfam" id="PF09345">
    <property type="entry name" value="SiaC"/>
    <property type="match status" value="1"/>
</dbReference>
<sequence length="125" mass="14326">MTNLNITETSSTPAIEADWQAGVIRMKGDSYPENSFELFQPVVDWVSQFLREAKRPLRLELDLLYLNTSSIRALMDILDMFEEAHRKGTEVSAVWRYDAANERVGQLAEEFKEDCTFAFDITAKA</sequence>
<dbReference type="InterPro" id="IPR018530">
    <property type="entry name" value="SiaC"/>
</dbReference>